<proteinExistence type="predicted"/>
<dbReference type="Proteomes" id="UP000267003">
    <property type="component" value="Unassembled WGS sequence"/>
</dbReference>
<reference evidence="3" key="1">
    <citation type="submission" date="2018-09" db="EMBL/GenBank/DDBJ databases">
        <authorList>
            <person name="Livingstone P.G."/>
            <person name="Whitworth D.E."/>
        </authorList>
    </citation>
    <scope>NUCLEOTIDE SEQUENCE [LARGE SCALE GENOMIC DNA]</scope>
    <source>
        <strain evidence="3">AB050A</strain>
    </source>
</reference>
<evidence type="ECO:0000256" key="1">
    <source>
        <dbReference type="SAM" id="MobiDB-lite"/>
    </source>
</evidence>
<comment type="caution">
    <text evidence="2">The sequence shown here is derived from an EMBL/GenBank/DDBJ whole genome shotgun (WGS) entry which is preliminary data.</text>
</comment>
<sequence length="126" mass="13201">MRARLLPMKTTRVPLLLALSLVVPLSACLSTARPTRLPLPKERATECRQICEQLDMRLAAVVVISDAAGCVCEPKPEAGTNAAVTGAVAASGGAIIHAAAEAVRQANATQHHRRTHSGQGMTGSER</sequence>
<organism evidence="2 3">
    <name type="scientific">Corallococcus aberystwythensis</name>
    <dbReference type="NCBI Taxonomy" id="2316722"/>
    <lineage>
        <taxon>Bacteria</taxon>
        <taxon>Pseudomonadati</taxon>
        <taxon>Myxococcota</taxon>
        <taxon>Myxococcia</taxon>
        <taxon>Myxococcales</taxon>
        <taxon>Cystobacterineae</taxon>
        <taxon>Myxococcaceae</taxon>
        <taxon>Corallococcus</taxon>
    </lineage>
</organism>
<feature type="region of interest" description="Disordered" evidence="1">
    <location>
        <begin position="106"/>
        <end position="126"/>
    </location>
</feature>
<dbReference type="AlphaFoldDB" id="A0A3A8PZY5"/>
<keyword evidence="3" id="KW-1185">Reference proteome</keyword>
<evidence type="ECO:0000313" key="2">
    <source>
        <dbReference type="EMBL" id="RKH56754.1"/>
    </source>
</evidence>
<evidence type="ECO:0000313" key="3">
    <source>
        <dbReference type="Proteomes" id="UP000267003"/>
    </source>
</evidence>
<accession>A0A3A8PZY5</accession>
<name>A0A3A8PZY5_9BACT</name>
<gene>
    <name evidence="2" type="ORF">D7W81_32900</name>
</gene>
<protein>
    <submittedName>
        <fullName evidence="2">Uncharacterized protein</fullName>
    </submittedName>
</protein>
<dbReference type="EMBL" id="RAWK01000264">
    <property type="protein sequence ID" value="RKH56754.1"/>
    <property type="molecule type" value="Genomic_DNA"/>
</dbReference>